<evidence type="ECO:0000256" key="4">
    <source>
        <dbReference type="ARBA" id="ARBA00022448"/>
    </source>
</evidence>
<dbReference type="AlphaFoldDB" id="A0ABD1DFU4"/>
<dbReference type="GO" id="GO:0005737">
    <property type="term" value="C:cytoplasm"/>
    <property type="evidence" value="ECO:0007669"/>
    <property type="project" value="UniProtKB-SubCell"/>
</dbReference>
<dbReference type="PANTHER" id="PTHR12596">
    <property type="entry name" value="EXPORTIN 4,7-RELATED"/>
    <property type="match status" value="1"/>
</dbReference>
<evidence type="ECO:0000256" key="2">
    <source>
        <dbReference type="ARBA" id="ARBA00004496"/>
    </source>
</evidence>
<keyword evidence="4" id="KW-0813">Transport</keyword>
<feature type="non-terminal residue" evidence="10">
    <location>
        <position position="1182"/>
    </location>
</feature>
<evidence type="ECO:0000256" key="7">
    <source>
        <dbReference type="ARBA" id="ARBA00023242"/>
    </source>
</evidence>
<evidence type="ECO:0000256" key="8">
    <source>
        <dbReference type="SAM" id="MobiDB-lite"/>
    </source>
</evidence>
<dbReference type="GO" id="GO:0015031">
    <property type="term" value="P:protein transport"/>
    <property type="evidence" value="ECO:0007669"/>
    <property type="project" value="UniProtKB-KW"/>
</dbReference>
<dbReference type="GO" id="GO:0005634">
    <property type="term" value="C:nucleus"/>
    <property type="evidence" value="ECO:0007669"/>
    <property type="project" value="UniProtKB-SubCell"/>
</dbReference>
<dbReference type="SMART" id="SM00913">
    <property type="entry name" value="IBN_N"/>
    <property type="match status" value="1"/>
</dbReference>
<dbReference type="PANTHER" id="PTHR12596:SF2">
    <property type="entry name" value="EXPORTIN-7 ISOFORM X1"/>
    <property type="match status" value="1"/>
</dbReference>
<keyword evidence="5" id="KW-0963">Cytoplasm</keyword>
<reference evidence="10 11" key="1">
    <citation type="submission" date="2024-05" db="EMBL/GenBank/DDBJ databases">
        <title>Culex pipiens pipiens assembly and annotation.</title>
        <authorList>
            <person name="Alout H."/>
            <person name="Durand T."/>
        </authorList>
    </citation>
    <scope>NUCLEOTIDE SEQUENCE [LARGE SCALE GENOMIC DNA]</scope>
    <source>
        <strain evidence="10">HA-2024</strain>
        <tissue evidence="10">Whole body</tissue>
    </source>
</reference>
<dbReference type="FunFam" id="1.25.10.10:FF:000042">
    <property type="entry name" value="exportin-7 isoform X1"/>
    <property type="match status" value="1"/>
</dbReference>
<keyword evidence="7" id="KW-0539">Nucleus</keyword>
<evidence type="ECO:0000256" key="3">
    <source>
        <dbReference type="ARBA" id="ARBA00009466"/>
    </source>
</evidence>
<dbReference type="Proteomes" id="UP001562425">
    <property type="component" value="Unassembled WGS sequence"/>
</dbReference>
<dbReference type="PROSITE" id="PS50166">
    <property type="entry name" value="IMPORTIN_B_NT"/>
    <property type="match status" value="1"/>
</dbReference>
<dbReference type="InterPro" id="IPR044189">
    <property type="entry name" value="XPO4/7-like"/>
</dbReference>
<dbReference type="Pfam" id="PF25795">
    <property type="entry name" value="TPR_XPO7"/>
    <property type="match status" value="1"/>
</dbReference>
<dbReference type="Pfam" id="PF03810">
    <property type="entry name" value="IBN_N"/>
    <property type="match status" value="1"/>
</dbReference>
<dbReference type="InterPro" id="IPR016024">
    <property type="entry name" value="ARM-type_fold"/>
</dbReference>
<dbReference type="InterPro" id="IPR011989">
    <property type="entry name" value="ARM-like"/>
</dbReference>
<dbReference type="InterPro" id="IPR057947">
    <property type="entry name" value="TPR_XPO7/RBP17"/>
</dbReference>
<evidence type="ECO:0000313" key="11">
    <source>
        <dbReference type="Proteomes" id="UP001562425"/>
    </source>
</evidence>
<proteinExistence type="inferred from homology"/>
<comment type="subcellular location">
    <subcellularLocation>
        <location evidence="2">Cytoplasm</location>
    </subcellularLocation>
    <subcellularLocation>
        <location evidence="1">Nucleus</location>
    </subcellularLocation>
</comment>
<feature type="region of interest" description="Disordered" evidence="8">
    <location>
        <begin position="1007"/>
        <end position="1029"/>
    </location>
</feature>
<comment type="caution">
    <text evidence="10">The sequence shown here is derived from an EMBL/GenBank/DDBJ whole genome shotgun (WGS) entry which is preliminary data.</text>
</comment>
<evidence type="ECO:0000259" key="9">
    <source>
        <dbReference type="PROSITE" id="PS50166"/>
    </source>
</evidence>
<dbReference type="InterPro" id="IPR001494">
    <property type="entry name" value="Importin-beta_N"/>
</dbReference>
<evidence type="ECO:0000256" key="1">
    <source>
        <dbReference type="ARBA" id="ARBA00004123"/>
    </source>
</evidence>
<dbReference type="Pfam" id="PF03250">
    <property type="entry name" value="Tropomodulin"/>
    <property type="match status" value="1"/>
</dbReference>
<protein>
    <recommendedName>
        <fullName evidence="9">Importin N-terminal domain-containing protein</fullName>
    </recommendedName>
</protein>
<dbReference type="InterPro" id="IPR004934">
    <property type="entry name" value="TMOD"/>
</dbReference>
<name>A0ABD1DFU4_CULPP</name>
<evidence type="ECO:0000256" key="6">
    <source>
        <dbReference type="ARBA" id="ARBA00022927"/>
    </source>
</evidence>
<organism evidence="10 11">
    <name type="scientific">Culex pipiens pipiens</name>
    <name type="common">Northern house mosquito</name>
    <dbReference type="NCBI Taxonomy" id="38569"/>
    <lineage>
        <taxon>Eukaryota</taxon>
        <taxon>Metazoa</taxon>
        <taxon>Ecdysozoa</taxon>
        <taxon>Arthropoda</taxon>
        <taxon>Hexapoda</taxon>
        <taxon>Insecta</taxon>
        <taxon>Pterygota</taxon>
        <taxon>Neoptera</taxon>
        <taxon>Endopterygota</taxon>
        <taxon>Diptera</taxon>
        <taxon>Nematocera</taxon>
        <taxon>Culicoidea</taxon>
        <taxon>Culicidae</taxon>
        <taxon>Culicinae</taxon>
        <taxon>Culicini</taxon>
        <taxon>Culex</taxon>
        <taxon>Culex</taxon>
    </lineage>
</organism>
<evidence type="ECO:0000313" key="10">
    <source>
        <dbReference type="EMBL" id="KAL1398559.1"/>
    </source>
</evidence>
<dbReference type="SUPFAM" id="SSF48371">
    <property type="entry name" value="ARM repeat"/>
    <property type="match status" value="1"/>
</dbReference>
<sequence>MLELLCKQFYESQDGQARAEAEKALYLFQEDPDALPKCQQLLERSNSGYSQLLAATTLTKLVSKNIQALSMQQRVDIRNYILNYLATHPNLQSFVIQALIALLVKITKLCWVDLYEDEYVFRNIVSDVKEFLGGSVEHCMIGVQILSQLTVEMNQLAETACNLTFTKHRKIACLYRDSQLYDIFILSCTLLSQAKDNCCKTATASQYMDEAQHGLFTHLLNLARNCLSFDFVGTSADESADDMSTVHIPTNWRPAFLESDSVKLFFDLYHVLPARLSCLALSCLVQITSIRRSIFNNTERIKFLAKLVKGATDILKSSHGLSDPENYHEFCRLLARLKSNFQLGELVTVENYPEAIQLIAKFTVQSLQMWQFAPNSIHYLLSLWQRLIASLPYVKSSEPHFLDTYTPEVTKAYVTSKLESVPVILREGLEDPLDDTGMVQQQLEQFSTIGRCEYEKTCALLIQLFDQTAGRYQEILSSPPTSATHHLDIQTCEGQLTWLVYIIGAAISGRISYSHDDHDLLDGDMIIRVLQLMTLTDSRLPACGCEKLEFAIMCFLEQVRKVYINEHLQKLKMFKRLSEVLGVNDETTLLTVISRKIITNLKYFGHSEQIIRKTLTLLNDLTLTFSSIRRLIKLDEIQFMLNNHTREHFSFLGTGAVSASRCRSMFYTCLGRLLMVDLSEDVERFNTFMMPLTNTIENMVMMSFPSEEARKELIGLSRDLRGLTHAFNAKNPYMMLFDWFYPDYSPLLIRAIELWAHDPAVTTPVLKLFAELVYNRSQRLQFDVSSPNGILLFRETSKLICCYGERILSLEVPKEQIYPMKLKGYAVCFQMLKAILSGNYVNFGVFKLYGDDALDNRLIAFSLQVYPKLSQAYYILIECLAQDHITYLSTLEPPVFLYILESISKGLNALDVLVGSGCCATLDYIVTYIFKQLQLKDLVVPPVTPANGGPSQAWLRCNTSSSTTTKTITTPAKLYGKDIGAYDDVDVDELLAQLSPEEITMLAKEVDPDDSFLPPSQRTNYECEKEPTGPLDRKKLIEHINKQAMETPDRPELEPYVPGLVRGKKWIPPPQEKRMQEAEDQIAIDMGDEYEQALSDATQEEIIDLAAILGFHSMMNQDQYHASLLNKGQPVGLGWDGITKSSIQKVFPAEAPNQTNPEEMIKRIKDDDSKLVDVNLNNIKVG</sequence>
<dbReference type="EMBL" id="JBEHCU010005859">
    <property type="protein sequence ID" value="KAL1398559.1"/>
    <property type="molecule type" value="Genomic_DNA"/>
</dbReference>
<keyword evidence="11" id="KW-1185">Reference proteome</keyword>
<keyword evidence="6" id="KW-0653">Protein transport</keyword>
<comment type="similarity">
    <text evidence="3">Belongs to the exportin family.</text>
</comment>
<feature type="domain" description="Importin N-terminal" evidence="9">
    <location>
        <begin position="21"/>
        <end position="87"/>
    </location>
</feature>
<gene>
    <name evidence="10" type="ORF">pipiens_008864</name>
</gene>
<dbReference type="Gene3D" id="1.25.10.10">
    <property type="entry name" value="Leucine-rich Repeat Variant"/>
    <property type="match status" value="1"/>
</dbReference>
<evidence type="ECO:0000256" key="5">
    <source>
        <dbReference type="ARBA" id="ARBA00022490"/>
    </source>
</evidence>
<accession>A0ABD1DFU4</accession>